<dbReference type="SUPFAM" id="SSF63411">
    <property type="entry name" value="LuxS/MPP-like metallohydrolase"/>
    <property type="match status" value="2"/>
</dbReference>
<accession>A0ABT5VFB2</accession>
<proteinExistence type="predicted"/>
<name>A0ABT5VFB2_9BACI</name>
<reference evidence="2" key="1">
    <citation type="submission" date="2024-05" db="EMBL/GenBank/DDBJ databases">
        <title>Alkalihalobacillus sp. strain MEB203 novel alkaliphilic bacterium from Lonar Lake, India.</title>
        <authorList>
            <person name="Joshi A."/>
            <person name="Thite S."/>
            <person name="Mengade P."/>
        </authorList>
    </citation>
    <scope>NUCLEOTIDE SEQUENCE</scope>
    <source>
        <strain evidence="2">MEB 203</strain>
    </source>
</reference>
<comment type="caution">
    <text evidence="2">The sequence shown here is derived from an EMBL/GenBank/DDBJ whole genome shotgun (WGS) entry which is preliminary data.</text>
</comment>
<evidence type="ECO:0000259" key="1">
    <source>
        <dbReference type="Pfam" id="PF05193"/>
    </source>
</evidence>
<dbReference type="PANTHER" id="PTHR11851:SF186">
    <property type="entry name" value="INACTIVE METALLOPROTEASE YMFF-RELATED"/>
    <property type="match status" value="1"/>
</dbReference>
<dbReference type="InterPro" id="IPR007863">
    <property type="entry name" value="Peptidase_M16_C"/>
</dbReference>
<dbReference type="InterPro" id="IPR011249">
    <property type="entry name" value="Metalloenz_LuxS/M16"/>
</dbReference>
<dbReference type="InterPro" id="IPR050361">
    <property type="entry name" value="MPP/UQCRC_Complex"/>
</dbReference>
<sequence>MNQLQEIHSELNGMHLHMVNTPKYKTTTLVILLKAPLQAETVTKRALIPHILQSGTAKSPTRKELRNRLDELYGASLSVDVQKKGEEHVIGIRMDIANEKFLKDTTPLLENAVQLLAEVLLQPIQENGQFKSSIVESEKRSLRQRIKSVYDDKMRYANMRITEEMCKGEPFALSVHGDAKQIDEINEKDLFAYYQQILKEDKMDLYIIGDINSDEVKDKVQKYFTLPEGRTNTGIEVETTKKEVTEVNTVFDEQDVKQGKLHMGYRTYTTYKDDGYYALQVFNGLFGGFSHSKLFINVREKASLAYYAASRYESHKGIIMVMSGIEFENYDKAVSIINEQMENMRKGEFTEAELDQTKAMINNQLLETADTARGYTELLYHNVIAKQDRSLEDWISGVNSVTKEDVVAIANQIKLDTIYFLKGKEGTTA</sequence>
<dbReference type="EMBL" id="JAOTPO010000003">
    <property type="protein sequence ID" value="MDE5412904.1"/>
    <property type="molecule type" value="Genomic_DNA"/>
</dbReference>
<dbReference type="Proteomes" id="UP001148125">
    <property type="component" value="Unassembled WGS sequence"/>
</dbReference>
<dbReference type="RefSeq" id="WP_275117534.1">
    <property type="nucleotide sequence ID" value="NZ_JAOTPO010000003.1"/>
</dbReference>
<evidence type="ECO:0000313" key="2">
    <source>
        <dbReference type="EMBL" id="MDE5412904.1"/>
    </source>
</evidence>
<dbReference type="PANTHER" id="PTHR11851">
    <property type="entry name" value="METALLOPROTEASE"/>
    <property type="match status" value="1"/>
</dbReference>
<feature type="domain" description="Peptidase M16 C-terminal" evidence="1">
    <location>
        <begin position="185"/>
        <end position="359"/>
    </location>
</feature>
<dbReference type="NCBIfam" id="NF047422">
    <property type="entry name" value="YfmF_fam"/>
    <property type="match status" value="1"/>
</dbReference>
<keyword evidence="3" id="KW-1185">Reference proteome</keyword>
<dbReference type="Gene3D" id="3.30.830.10">
    <property type="entry name" value="Metalloenzyme, LuxS/M16 peptidase-like"/>
    <property type="match status" value="2"/>
</dbReference>
<gene>
    <name evidence="2" type="ORF">N7Z68_05870</name>
</gene>
<protein>
    <submittedName>
        <fullName evidence="2">Insulinase family protein</fullName>
    </submittedName>
</protein>
<evidence type="ECO:0000313" key="3">
    <source>
        <dbReference type="Proteomes" id="UP001148125"/>
    </source>
</evidence>
<dbReference type="Pfam" id="PF05193">
    <property type="entry name" value="Peptidase_M16_C"/>
    <property type="match status" value="1"/>
</dbReference>
<organism evidence="2 3">
    <name type="scientific">Alkalihalobacterium chitinilyticum</name>
    <dbReference type="NCBI Taxonomy" id="2980103"/>
    <lineage>
        <taxon>Bacteria</taxon>
        <taxon>Bacillati</taxon>
        <taxon>Bacillota</taxon>
        <taxon>Bacilli</taxon>
        <taxon>Bacillales</taxon>
        <taxon>Bacillaceae</taxon>
        <taxon>Alkalihalobacterium</taxon>
    </lineage>
</organism>